<gene>
    <name evidence="7" type="ORF">EYH55_02065</name>
</gene>
<evidence type="ECO:0000256" key="2">
    <source>
        <dbReference type="ARBA" id="ARBA00001966"/>
    </source>
</evidence>
<dbReference type="Proteomes" id="UP000623215">
    <property type="component" value="Unassembled WGS sequence"/>
</dbReference>
<evidence type="ECO:0000256" key="4">
    <source>
        <dbReference type="ARBA" id="ARBA00022643"/>
    </source>
</evidence>
<proteinExistence type="inferred from homology"/>
<comment type="cofactor">
    <cofactor evidence="2">
        <name>[4Fe-4S] cluster</name>
        <dbReference type="ChEBI" id="CHEBI:49883"/>
    </cofactor>
</comment>
<sequence>MKVFGISGSPRLQGTHYLVNYALEYLREKGCEVRYFSVFRKDIKFCIHCDYCVKKREGCIHKDDLGEFYENLQWADGVIMGTPVYQGNISGQLKTLMDRCRALVARDPKVLKNKVGTGIAVGGDRNGGQEIALRTIHDFYMINEMIPVGGGSFGANLGSTFWSKDRGKEGVMEDEEGLRSLRKTLKRFLDTLKSIKSTPPSL</sequence>
<comment type="similarity">
    <text evidence="5">Belongs to the SsuE family. Isf subfamily.</text>
</comment>
<feature type="domain" description="NADPH-dependent FMN reductase-like" evidence="6">
    <location>
        <begin position="1"/>
        <end position="156"/>
    </location>
</feature>
<accession>A0A832ZY21</accession>
<protein>
    <submittedName>
        <fullName evidence="7">Flavodoxin family protein</fullName>
    </submittedName>
</protein>
<organism evidence="7 8">
    <name type="scientific">Methanothermococcus okinawensis</name>
    <dbReference type="NCBI Taxonomy" id="155863"/>
    <lineage>
        <taxon>Archaea</taxon>
        <taxon>Methanobacteriati</taxon>
        <taxon>Methanobacteriota</taxon>
        <taxon>Methanomada group</taxon>
        <taxon>Methanococci</taxon>
        <taxon>Methanococcales</taxon>
        <taxon>Methanococcaceae</taxon>
        <taxon>Methanothermococcus</taxon>
    </lineage>
</organism>
<dbReference type="AlphaFoldDB" id="A0A832ZY21"/>
<dbReference type="Pfam" id="PF03358">
    <property type="entry name" value="FMN_red"/>
    <property type="match status" value="1"/>
</dbReference>
<comment type="cofactor">
    <cofactor evidence="1">
        <name>FMN</name>
        <dbReference type="ChEBI" id="CHEBI:58210"/>
    </cofactor>
</comment>
<dbReference type="GO" id="GO:0016491">
    <property type="term" value="F:oxidoreductase activity"/>
    <property type="evidence" value="ECO:0007669"/>
    <property type="project" value="InterPro"/>
</dbReference>
<dbReference type="InterPro" id="IPR029039">
    <property type="entry name" value="Flavoprotein-like_sf"/>
</dbReference>
<keyword evidence="4" id="KW-0288">FMN</keyword>
<evidence type="ECO:0000259" key="6">
    <source>
        <dbReference type="Pfam" id="PF03358"/>
    </source>
</evidence>
<evidence type="ECO:0000313" key="7">
    <source>
        <dbReference type="EMBL" id="HIQ32250.1"/>
    </source>
</evidence>
<evidence type="ECO:0000256" key="1">
    <source>
        <dbReference type="ARBA" id="ARBA00001917"/>
    </source>
</evidence>
<evidence type="ECO:0000256" key="5">
    <source>
        <dbReference type="ARBA" id="ARBA00038292"/>
    </source>
</evidence>
<reference evidence="7" key="1">
    <citation type="journal article" date="2020" name="ISME J.">
        <title>Gammaproteobacteria mediating utilization of methyl-, sulfur- and petroleum organic compounds in deep ocean hydrothermal plumes.</title>
        <authorList>
            <person name="Zhou Z."/>
            <person name="Liu Y."/>
            <person name="Pan J."/>
            <person name="Cron B.R."/>
            <person name="Toner B.M."/>
            <person name="Anantharaman K."/>
            <person name="Breier J.A."/>
            <person name="Dick G.J."/>
            <person name="Li M."/>
        </authorList>
    </citation>
    <scope>NUCLEOTIDE SEQUENCE</scope>
    <source>
        <strain evidence="7">SZUA-1534</strain>
    </source>
</reference>
<name>A0A832ZY21_9EURY</name>
<comment type="caution">
    <text evidence="7">The sequence shown here is derived from an EMBL/GenBank/DDBJ whole genome shotgun (WGS) entry which is preliminary data.</text>
</comment>
<dbReference type="PANTHER" id="PTHR43278:SF3">
    <property type="entry name" value="IRON-SULFUR FLAVOPROTEIN MJ0731"/>
    <property type="match status" value="1"/>
</dbReference>
<dbReference type="PANTHER" id="PTHR43278">
    <property type="entry name" value="NAD(P)H-DEPENDENT FMN-CONTAINING OXIDOREDUCTASE YWQN-RELATED"/>
    <property type="match status" value="1"/>
</dbReference>
<dbReference type="InterPro" id="IPR005025">
    <property type="entry name" value="FMN_Rdtase-like_dom"/>
</dbReference>
<dbReference type="SUPFAM" id="SSF52218">
    <property type="entry name" value="Flavoproteins"/>
    <property type="match status" value="1"/>
</dbReference>
<dbReference type="Gene3D" id="3.40.50.360">
    <property type="match status" value="1"/>
</dbReference>
<keyword evidence="3" id="KW-0285">Flavoprotein</keyword>
<evidence type="ECO:0000256" key="3">
    <source>
        <dbReference type="ARBA" id="ARBA00022630"/>
    </source>
</evidence>
<dbReference type="InterPro" id="IPR051796">
    <property type="entry name" value="ISF_SsuE-like"/>
</dbReference>
<evidence type="ECO:0000313" key="8">
    <source>
        <dbReference type="Proteomes" id="UP000623215"/>
    </source>
</evidence>
<dbReference type="EMBL" id="DQVW01000034">
    <property type="protein sequence ID" value="HIQ32250.1"/>
    <property type="molecule type" value="Genomic_DNA"/>
</dbReference>